<protein>
    <recommendedName>
        <fullName evidence="3">Protein kinase domain-containing protein</fullName>
    </recommendedName>
</protein>
<name>A0A952DS97_9BACT</name>
<gene>
    <name evidence="1" type="ORF">H3C67_04645</name>
</gene>
<dbReference type="InterPro" id="IPR011009">
    <property type="entry name" value="Kinase-like_dom_sf"/>
</dbReference>
<sequence>ENQITDRIEANSTRYATIEAIDPDTFIVITDNRKVARTAIQSGRVVVLFSAFDKENSEIGKFYGTIYEAVEGVTLDEYQPQSLAEALVIMNRIAHSTEADFEAGLYNLDIKPDNIIVEGLNPVIIDRALTLYQHSDGSLQSPIPAEYSVYNATTLMPDSFNSIIVEPFKDITEARIRKDIVLTTLALLGIEYRSPLEGGIPKLDQFGLVEISLLNQAQILEQINDNLLFTRFDDNQKKDISHRIYLYLQYYSYRYGRFNDDIDFPDYYKNATDLLHHLFTEPLGIDKLQSLEMD</sequence>
<accession>A0A952DS97</accession>
<reference evidence="1" key="1">
    <citation type="journal article" date="2022" name="ISME J.">
        <title>A general approach to explore prokaryotic protein glycosylation reveals the unique surface layer modulation of an anammox bacterium.</title>
        <authorList>
            <person name="Pabst M."/>
            <person name="Grouzdev D.S."/>
            <person name="Lawson C.E."/>
            <person name="Kleikamp H.B.C."/>
            <person name="de Ram C."/>
            <person name="Louwen R."/>
            <person name="Lin Y.M."/>
            <person name="Lucker S."/>
            <person name="van Loosdrecht M.C.M."/>
            <person name="Laureni M."/>
        </authorList>
    </citation>
    <scope>NUCLEOTIDE SEQUENCE</scope>
    <source>
        <strain evidence="1">BROCD043</strain>
    </source>
</reference>
<feature type="non-terminal residue" evidence="1">
    <location>
        <position position="1"/>
    </location>
</feature>
<evidence type="ECO:0008006" key="3">
    <source>
        <dbReference type="Google" id="ProtNLM"/>
    </source>
</evidence>
<dbReference type="Proteomes" id="UP000781173">
    <property type="component" value="Unassembled WGS sequence"/>
</dbReference>
<evidence type="ECO:0000313" key="2">
    <source>
        <dbReference type="Proteomes" id="UP000781173"/>
    </source>
</evidence>
<dbReference type="SUPFAM" id="SSF56112">
    <property type="entry name" value="Protein kinase-like (PK-like)"/>
    <property type="match status" value="1"/>
</dbReference>
<proteinExistence type="predicted"/>
<dbReference type="AlphaFoldDB" id="A0A952DS97"/>
<organism evidence="1 2">
    <name type="scientific">Candidatus Dojkabacteria bacterium</name>
    <dbReference type="NCBI Taxonomy" id="2099670"/>
    <lineage>
        <taxon>Bacteria</taxon>
        <taxon>Candidatus Dojkabacteria</taxon>
    </lineage>
</organism>
<comment type="caution">
    <text evidence="1">The sequence shown here is derived from an EMBL/GenBank/DDBJ whole genome shotgun (WGS) entry which is preliminary data.</text>
</comment>
<dbReference type="EMBL" id="JACFOF010000014">
    <property type="protein sequence ID" value="MBW7954046.1"/>
    <property type="molecule type" value="Genomic_DNA"/>
</dbReference>
<evidence type="ECO:0000313" key="1">
    <source>
        <dbReference type="EMBL" id="MBW7954046.1"/>
    </source>
</evidence>